<dbReference type="PRINTS" id="PR00073">
    <property type="entry name" value="COPRGNOXDASE"/>
</dbReference>
<feature type="signal peptide" evidence="3">
    <location>
        <begin position="1"/>
        <end position="19"/>
    </location>
</feature>
<keyword evidence="3" id="KW-0732">Signal</keyword>
<dbReference type="Gene3D" id="3.40.1500.10">
    <property type="entry name" value="Coproporphyrinogen III oxidase, aerobic"/>
    <property type="match status" value="1"/>
</dbReference>
<dbReference type="GO" id="GO:0004109">
    <property type="term" value="F:coproporphyrinogen oxidase activity"/>
    <property type="evidence" value="ECO:0007669"/>
    <property type="project" value="UniProtKB-EC"/>
</dbReference>
<sequence>MNALFSIFTITITMGCVFGMQIMQPFHVIDERISDITVWSSIREKQMATTAVGAFNENRIPTIQFLSFCQNGGKVYNDGIFSFPELKNGSQFRAISSIDGYVLLGTSKSEVISAGKITQKSGAVMTLKQIENFPITAITSFLNEGKPSFLVATWAIPSKLVRFDVNLEDLIEQGPSLELTIGSVRSGVSTGQNFSYFVSDAVPSELVTIDNNNFVQKQSITLPCRSIRNGHFVRGDQSSDYEFSFWVSHSSPLSICKVRHNKDDGMASVVSFFQIDGTDDLAGTSIIANTHDGQIKIIVGTKSYHKATPATVFLLRDDGVISLEKSWKFDGSSTINCIRFDDDIAYLVNRKSPGEIMSINVTEGKLHEQISRDFSEHNASYCPIYVYGGGTRTSKISIGAPLVFEIKIPTRNVTNSSDVQWMQIGLTVETDKLSSLEIFFEIDLEEGKDHFFPIFLGASQLSSSSSSTILRAKFSSASSIPQPGIANFIESRVAARDIKSFKLVVQFSMQASSTTTTTTHIHASASSRCRPPWLRNSSQRASRSFSLKASSSKQQQQQHRDDFESFLFEWQSELCDKLTRLDGSNENNNHEGFCDDPWEREDGSFGRTRVFSDGDLFEKAACNVSVIRGTLTETRAKTMSSRGRKGINPKGGQKYNACALSLVWHPRSPHVPTFRADIRRFAVEPDSASVGTETNAWYGGGMDLTPYYLDEEDAKHFHGKCRDVCDEYQTRESVEKFGKHSLYRKYKEFCDSYFYIPARLEHRGVGGLFFDDVATRGGEDGDASVAPSDAKAFTKAVALSWLDVWEPIAKKKRNTAITEQESIWHQQRRGRYLEFNLLYDRGVKFGLDGVTPDRFESIMVSAPPRIRWDYKATPPEGSKEARLLEVLREPVDWVD</sequence>
<dbReference type="KEGG" id="bpg:Bathy09g00170"/>
<feature type="region of interest" description="Disordered" evidence="2">
    <location>
        <begin position="516"/>
        <end position="535"/>
    </location>
</feature>
<gene>
    <name evidence="4" type="ORF">Bathy09g00170</name>
</gene>
<keyword evidence="5" id="KW-1185">Reference proteome</keyword>
<proteinExistence type="predicted"/>
<feature type="chain" id="PRO_5003917859" evidence="3">
    <location>
        <begin position="20"/>
        <end position="895"/>
    </location>
</feature>
<evidence type="ECO:0000313" key="4">
    <source>
        <dbReference type="EMBL" id="CCO66770.1"/>
    </source>
</evidence>
<feature type="compositionally biased region" description="Low complexity" evidence="2">
    <location>
        <begin position="516"/>
        <end position="527"/>
    </location>
</feature>
<accession>K8F3X5</accession>
<evidence type="ECO:0000256" key="3">
    <source>
        <dbReference type="SAM" id="SignalP"/>
    </source>
</evidence>
<dbReference type="GO" id="GO:0006782">
    <property type="term" value="P:protoporphyrinogen IX biosynthetic process"/>
    <property type="evidence" value="ECO:0007669"/>
    <property type="project" value="UniProtKB-UniPathway"/>
</dbReference>
<dbReference type="GO" id="GO:0005737">
    <property type="term" value="C:cytoplasm"/>
    <property type="evidence" value="ECO:0007669"/>
    <property type="project" value="TreeGrafter"/>
</dbReference>
<dbReference type="AlphaFoldDB" id="K8F3X5"/>
<dbReference type="OrthoDB" id="15318at2759"/>
<dbReference type="RefSeq" id="XP_007511210.1">
    <property type="nucleotide sequence ID" value="XM_007511148.1"/>
</dbReference>
<dbReference type="Proteomes" id="UP000198341">
    <property type="component" value="Chromosome 9"/>
</dbReference>
<dbReference type="InterPro" id="IPR036406">
    <property type="entry name" value="Coprogen_oxidase_aer_sf"/>
</dbReference>
<dbReference type="Pfam" id="PF01218">
    <property type="entry name" value="Coprogen_oxidas"/>
    <property type="match status" value="1"/>
</dbReference>
<name>K8F3X5_9CHLO</name>
<organism evidence="4 5">
    <name type="scientific">Bathycoccus prasinos</name>
    <dbReference type="NCBI Taxonomy" id="41875"/>
    <lineage>
        <taxon>Eukaryota</taxon>
        <taxon>Viridiplantae</taxon>
        <taxon>Chlorophyta</taxon>
        <taxon>Mamiellophyceae</taxon>
        <taxon>Mamiellales</taxon>
        <taxon>Bathycoccaceae</taxon>
        <taxon>Bathycoccus</taxon>
    </lineage>
</organism>
<dbReference type="PANTHER" id="PTHR10755">
    <property type="entry name" value="COPROPORPHYRINOGEN III OXIDASE, MITOCHONDRIAL"/>
    <property type="match status" value="1"/>
</dbReference>
<dbReference type="GeneID" id="19013524"/>
<comment type="catalytic activity">
    <reaction evidence="1">
        <text>coproporphyrinogen III + O2 + 2 H(+) = protoporphyrinogen IX + 2 CO2 + 2 H2O</text>
        <dbReference type="Rhea" id="RHEA:18257"/>
        <dbReference type="ChEBI" id="CHEBI:15377"/>
        <dbReference type="ChEBI" id="CHEBI:15378"/>
        <dbReference type="ChEBI" id="CHEBI:15379"/>
        <dbReference type="ChEBI" id="CHEBI:16526"/>
        <dbReference type="ChEBI" id="CHEBI:57307"/>
        <dbReference type="ChEBI" id="CHEBI:57309"/>
        <dbReference type="EC" id="1.3.3.3"/>
    </reaction>
</comment>
<dbReference type="UniPathway" id="UPA00251">
    <property type="reaction ID" value="UER00322"/>
</dbReference>
<evidence type="ECO:0000313" key="5">
    <source>
        <dbReference type="Proteomes" id="UP000198341"/>
    </source>
</evidence>
<dbReference type="SUPFAM" id="SSF102886">
    <property type="entry name" value="Coproporphyrinogen III oxidase"/>
    <property type="match status" value="1"/>
</dbReference>
<dbReference type="InterPro" id="IPR001260">
    <property type="entry name" value="Coprogen_oxidase_aer"/>
</dbReference>
<evidence type="ECO:0000256" key="1">
    <source>
        <dbReference type="ARBA" id="ARBA00049102"/>
    </source>
</evidence>
<protein>
    <submittedName>
        <fullName evidence="4">Coproporphyrinogen III oxidase</fullName>
    </submittedName>
</protein>
<dbReference type="STRING" id="41875.K8F3X5"/>
<reference evidence="4 5" key="1">
    <citation type="submission" date="2011-10" db="EMBL/GenBank/DDBJ databases">
        <authorList>
            <person name="Genoscope - CEA"/>
        </authorList>
    </citation>
    <scope>NUCLEOTIDE SEQUENCE [LARGE SCALE GENOMIC DNA]</scope>
    <source>
        <strain evidence="4 5">RCC 1105</strain>
    </source>
</reference>
<dbReference type="eggNOG" id="KOG1518">
    <property type="taxonomic scope" value="Eukaryota"/>
</dbReference>
<evidence type="ECO:0000256" key="2">
    <source>
        <dbReference type="SAM" id="MobiDB-lite"/>
    </source>
</evidence>
<dbReference type="PANTHER" id="PTHR10755:SF3">
    <property type="entry name" value="COPROPORPHYRINOGEN OXIDASE"/>
    <property type="match status" value="1"/>
</dbReference>
<dbReference type="EMBL" id="FO082270">
    <property type="protein sequence ID" value="CCO66770.1"/>
    <property type="molecule type" value="Genomic_DNA"/>
</dbReference>